<sequence length="101" mass="12038">MSKVFVEYTIKPEFREPFLIYMQQWQCREGRLELLEGTDQKGLYVEIWNSVSYEEYTHLKQVRLQGKQGDLQPDWEAWVEGGLRKLHMWHFAAVSSSKKGL</sequence>
<dbReference type="Proteomes" id="UP001338137">
    <property type="component" value="Unassembled WGS sequence"/>
</dbReference>
<accession>A0ABU6G791</accession>
<evidence type="ECO:0008006" key="3">
    <source>
        <dbReference type="Google" id="ProtNLM"/>
    </source>
</evidence>
<reference evidence="1 2" key="1">
    <citation type="submission" date="2023-03" db="EMBL/GenBank/DDBJ databases">
        <title>Bacillus Genome Sequencing.</title>
        <authorList>
            <person name="Dunlap C."/>
        </authorList>
    </citation>
    <scope>NUCLEOTIDE SEQUENCE [LARGE SCALE GENOMIC DNA]</scope>
    <source>
        <strain evidence="1 2">BD-533</strain>
    </source>
</reference>
<protein>
    <recommendedName>
        <fullName evidence="3">NIPSNAP domain-containing protein</fullName>
    </recommendedName>
</protein>
<name>A0ABU6G791_9BACL</name>
<evidence type="ECO:0000313" key="1">
    <source>
        <dbReference type="EMBL" id="MEC0230044.1"/>
    </source>
</evidence>
<dbReference type="EMBL" id="JARLKY010000060">
    <property type="protein sequence ID" value="MEC0230044.1"/>
    <property type="molecule type" value="Genomic_DNA"/>
</dbReference>
<gene>
    <name evidence="1" type="ORF">P4I72_23205</name>
</gene>
<organism evidence="1 2">
    <name type="scientific">Paenibacillus alba</name>
    <dbReference type="NCBI Taxonomy" id="1197127"/>
    <lineage>
        <taxon>Bacteria</taxon>
        <taxon>Bacillati</taxon>
        <taxon>Bacillota</taxon>
        <taxon>Bacilli</taxon>
        <taxon>Bacillales</taxon>
        <taxon>Paenibacillaceae</taxon>
        <taxon>Paenibacillus</taxon>
    </lineage>
</organism>
<proteinExistence type="predicted"/>
<keyword evidence="2" id="KW-1185">Reference proteome</keyword>
<evidence type="ECO:0000313" key="2">
    <source>
        <dbReference type="Proteomes" id="UP001338137"/>
    </source>
</evidence>
<comment type="caution">
    <text evidence="1">The sequence shown here is derived from an EMBL/GenBank/DDBJ whole genome shotgun (WGS) entry which is preliminary data.</text>
</comment>
<dbReference type="RefSeq" id="WP_173222660.1">
    <property type="nucleotide sequence ID" value="NZ_JABMKZ010000019.1"/>
</dbReference>